<dbReference type="AlphaFoldDB" id="A0A5N0V2T8"/>
<feature type="compositionally biased region" description="Low complexity" evidence="5">
    <location>
        <begin position="1"/>
        <end position="19"/>
    </location>
</feature>
<sequence length="155" mass="16983">MESASAFAPATSPPSAAVPVRQTDRGRAFISGHPLTRTTLDGQPAVVVKVRLTSYRSLPLSCVERIALSIDGTEIPEDDLRFVLGASTFRLSDLAAQSTVWWFILDHAELVVRTPEPLSQGTHVIAGTLVTVEPYISNGRFHFHFTSTRELEVRP</sequence>
<gene>
    <name evidence="7" type="ORF">FPZ12_016170</name>
</gene>
<evidence type="ECO:0000313" key="8">
    <source>
        <dbReference type="Proteomes" id="UP000319769"/>
    </source>
</evidence>
<proteinExistence type="inferred from homology"/>
<keyword evidence="2" id="KW-0119">Carbohydrate metabolism</keyword>
<dbReference type="InterPro" id="IPR045959">
    <property type="entry name" value="CGDB"/>
</dbReference>
<evidence type="ECO:0000313" key="7">
    <source>
        <dbReference type="EMBL" id="KAA9160686.1"/>
    </source>
</evidence>
<dbReference type="RefSeq" id="WP_144752412.1">
    <property type="nucleotide sequence ID" value="NZ_VMNW02000020.1"/>
</dbReference>
<keyword evidence="1" id="KW-0456">Lyase</keyword>
<comment type="caution">
    <text evidence="7">The sequence shown here is derived from an EMBL/GenBank/DDBJ whole genome shotgun (WGS) entry which is preliminary data.</text>
</comment>
<reference evidence="7" key="1">
    <citation type="submission" date="2019-09" db="EMBL/GenBank/DDBJ databases">
        <authorList>
            <person name="Teo W.F.A."/>
            <person name="Duangmal K."/>
        </authorList>
    </citation>
    <scope>NUCLEOTIDE SEQUENCE [LARGE SCALE GENOMIC DNA]</scope>
    <source>
        <strain evidence="7">K81G1</strain>
    </source>
</reference>
<comment type="similarity">
    <text evidence="3">Belongs to the C-glycoside deglycosidase beta subunit family.</text>
</comment>
<evidence type="ECO:0000259" key="6">
    <source>
        <dbReference type="Pfam" id="PF19906"/>
    </source>
</evidence>
<evidence type="ECO:0000256" key="5">
    <source>
        <dbReference type="SAM" id="MobiDB-lite"/>
    </source>
</evidence>
<accession>A0A5N0V2T8</accession>
<evidence type="ECO:0000256" key="1">
    <source>
        <dbReference type="ARBA" id="ARBA00023239"/>
    </source>
</evidence>
<evidence type="ECO:0000256" key="3">
    <source>
        <dbReference type="ARBA" id="ARBA00046336"/>
    </source>
</evidence>
<name>A0A5N0V2T8_9PSEU</name>
<keyword evidence="8" id="KW-1185">Reference proteome</keyword>
<feature type="region of interest" description="Disordered" evidence="5">
    <location>
        <begin position="1"/>
        <end position="21"/>
    </location>
</feature>
<dbReference type="GO" id="GO:0016829">
    <property type="term" value="F:lyase activity"/>
    <property type="evidence" value="ECO:0007669"/>
    <property type="project" value="UniProtKB-KW"/>
</dbReference>
<protein>
    <recommendedName>
        <fullName evidence="4">C-deglycosylation enzyme beta subunit</fullName>
    </recommendedName>
</protein>
<dbReference type="OrthoDB" id="1494151at2"/>
<feature type="domain" description="C-glycoside deglycosidase beta subunit" evidence="6">
    <location>
        <begin position="48"/>
        <end position="135"/>
    </location>
</feature>
<dbReference type="Proteomes" id="UP000319769">
    <property type="component" value="Unassembled WGS sequence"/>
</dbReference>
<evidence type="ECO:0000256" key="4">
    <source>
        <dbReference type="ARBA" id="ARBA00047208"/>
    </source>
</evidence>
<dbReference type="Pfam" id="PF19906">
    <property type="entry name" value="CGDB"/>
    <property type="match status" value="1"/>
</dbReference>
<dbReference type="EMBL" id="VMNW02000020">
    <property type="protein sequence ID" value="KAA9160686.1"/>
    <property type="molecule type" value="Genomic_DNA"/>
</dbReference>
<organism evidence="7 8">
    <name type="scientific">Amycolatopsis acidicola</name>
    <dbReference type="NCBI Taxonomy" id="2596893"/>
    <lineage>
        <taxon>Bacteria</taxon>
        <taxon>Bacillati</taxon>
        <taxon>Actinomycetota</taxon>
        <taxon>Actinomycetes</taxon>
        <taxon>Pseudonocardiales</taxon>
        <taxon>Pseudonocardiaceae</taxon>
        <taxon>Amycolatopsis</taxon>
    </lineage>
</organism>
<evidence type="ECO:0000256" key="2">
    <source>
        <dbReference type="ARBA" id="ARBA00023277"/>
    </source>
</evidence>